<organism evidence="2 3">
    <name type="scientific">Sphingobium subterraneum</name>
    <dbReference type="NCBI Taxonomy" id="627688"/>
    <lineage>
        <taxon>Bacteria</taxon>
        <taxon>Pseudomonadati</taxon>
        <taxon>Pseudomonadota</taxon>
        <taxon>Alphaproteobacteria</taxon>
        <taxon>Sphingomonadales</taxon>
        <taxon>Sphingomonadaceae</taxon>
        <taxon>Sphingobium</taxon>
    </lineage>
</organism>
<dbReference type="CDD" id="cd19166">
    <property type="entry name" value="HemeO-bac"/>
    <property type="match status" value="1"/>
</dbReference>
<reference evidence="2 3" key="1">
    <citation type="submission" date="2020-08" db="EMBL/GenBank/DDBJ databases">
        <title>Genomic Encyclopedia of Type Strains, Phase IV (KMG-IV): sequencing the most valuable type-strain genomes for metagenomic binning, comparative biology and taxonomic classification.</title>
        <authorList>
            <person name="Goeker M."/>
        </authorList>
    </citation>
    <scope>NUCLEOTIDE SEQUENCE [LARGE SCALE GENOMIC DNA]</scope>
    <source>
        <strain evidence="2 3">DSM 102255</strain>
    </source>
</reference>
<dbReference type="EMBL" id="JACIJP010000005">
    <property type="protein sequence ID" value="MBB6125200.1"/>
    <property type="molecule type" value="Genomic_DNA"/>
</dbReference>
<evidence type="ECO:0000313" key="3">
    <source>
        <dbReference type="Proteomes" id="UP000552700"/>
    </source>
</evidence>
<dbReference type="RefSeq" id="WP_184081480.1">
    <property type="nucleotide sequence ID" value="NZ_JACIJP010000005.1"/>
</dbReference>
<dbReference type="InterPro" id="IPR016084">
    <property type="entry name" value="Haem_Oase-like_multi-hlx"/>
</dbReference>
<evidence type="ECO:0000256" key="1">
    <source>
        <dbReference type="SAM" id="MobiDB-lite"/>
    </source>
</evidence>
<evidence type="ECO:0000313" key="2">
    <source>
        <dbReference type="EMBL" id="MBB6125200.1"/>
    </source>
</evidence>
<dbReference type="Gene3D" id="1.20.910.10">
    <property type="entry name" value="Heme oxygenase-like"/>
    <property type="match status" value="1"/>
</dbReference>
<proteinExistence type="predicted"/>
<keyword evidence="3" id="KW-1185">Reference proteome</keyword>
<protein>
    <submittedName>
        <fullName evidence="2">Heme oxygenase</fullName>
    </submittedName>
</protein>
<accession>A0A841J3D1</accession>
<gene>
    <name evidence="2" type="ORF">FHS92_002957</name>
</gene>
<dbReference type="SUPFAM" id="SSF48613">
    <property type="entry name" value="Heme oxygenase-like"/>
    <property type="match status" value="1"/>
</dbReference>
<feature type="region of interest" description="Disordered" evidence="1">
    <location>
        <begin position="1"/>
        <end position="20"/>
    </location>
</feature>
<comment type="caution">
    <text evidence="2">The sequence shown here is derived from an EMBL/GenBank/DDBJ whole genome shotgun (WGS) entry which is preliminary data.</text>
</comment>
<sequence length="203" mass="21550">MSPDGRSGAGIAPQPERTSDASAAHYLRAVTRVDHDAVDAAFLRFSLQTRDGYRAFLTAHARVLPVAERRLDPAFLTGDWHGRSEALRADLADLGCAMPTEDALLLPTGEAARWGALYVLEGSRLGGAVLEKQVLTGLPTRFLGATHPHGAWRRFLDMLNAADTGPAWRAQAAEGAKALFGAYAVAAQTSSDGPLATAAMERS</sequence>
<dbReference type="AlphaFoldDB" id="A0A841J3D1"/>
<dbReference type="Proteomes" id="UP000552700">
    <property type="component" value="Unassembled WGS sequence"/>
</dbReference>
<name>A0A841J3D1_9SPHN</name>